<feature type="region of interest" description="Disordered" evidence="1">
    <location>
        <begin position="1"/>
        <end position="70"/>
    </location>
</feature>
<accession>A0ABR3FGN5</accession>
<proteinExistence type="predicted"/>
<evidence type="ECO:0000313" key="3">
    <source>
        <dbReference type="Proteomes" id="UP001465976"/>
    </source>
</evidence>
<feature type="compositionally biased region" description="Low complexity" evidence="1">
    <location>
        <begin position="10"/>
        <end position="36"/>
    </location>
</feature>
<name>A0ABR3FGN5_9AGAR</name>
<evidence type="ECO:0000313" key="2">
    <source>
        <dbReference type="EMBL" id="KAL0574513.1"/>
    </source>
</evidence>
<evidence type="ECO:0000256" key="1">
    <source>
        <dbReference type="SAM" id="MobiDB-lite"/>
    </source>
</evidence>
<feature type="compositionally biased region" description="Polar residues" evidence="1">
    <location>
        <begin position="58"/>
        <end position="68"/>
    </location>
</feature>
<protein>
    <submittedName>
        <fullName evidence="2">Uncharacterized protein</fullName>
    </submittedName>
</protein>
<gene>
    <name evidence="2" type="ORF">V5O48_007446</name>
</gene>
<comment type="caution">
    <text evidence="2">The sequence shown here is derived from an EMBL/GenBank/DDBJ whole genome shotgun (WGS) entry which is preliminary data.</text>
</comment>
<sequence>MNSSQTFIRSIPSSRSSTPASTSTPDSTSETSSSLSRVFTGPFTPYGPVVPNPHPSGRVSTRPKSTSFSERRGYNLAIPIPAPAVMPASFVYVTGPERAAAARFGPRSQNLKKKQRKEM</sequence>
<dbReference type="EMBL" id="JBAHYK010000390">
    <property type="protein sequence ID" value="KAL0574513.1"/>
    <property type="molecule type" value="Genomic_DNA"/>
</dbReference>
<organism evidence="2 3">
    <name type="scientific">Marasmius crinis-equi</name>
    <dbReference type="NCBI Taxonomy" id="585013"/>
    <lineage>
        <taxon>Eukaryota</taxon>
        <taxon>Fungi</taxon>
        <taxon>Dikarya</taxon>
        <taxon>Basidiomycota</taxon>
        <taxon>Agaricomycotina</taxon>
        <taxon>Agaricomycetes</taxon>
        <taxon>Agaricomycetidae</taxon>
        <taxon>Agaricales</taxon>
        <taxon>Marasmiineae</taxon>
        <taxon>Marasmiaceae</taxon>
        <taxon>Marasmius</taxon>
    </lineage>
</organism>
<reference evidence="2 3" key="1">
    <citation type="submission" date="2024-02" db="EMBL/GenBank/DDBJ databases">
        <title>A draft genome for the cacao thread blight pathogen Marasmius crinis-equi.</title>
        <authorList>
            <person name="Cohen S.P."/>
            <person name="Baruah I.K."/>
            <person name="Amoako-Attah I."/>
            <person name="Bukari Y."/>
            <person name="Meinhardt L.W."/>
            <person name="Bailey B.A."/>
        </authorList>
    </citation>
    <scope>NUCLEOTIDE SEQUENCE [LARGE SCALE GENOMIC DNA]</scope>
    <source>
        <strain evidence="2 3">GH-76</strain>
    </source>
</reference>
<keyword evidence="3" id="KW-1185">Reference proteome</keyword>
<dbReference type="Proteomes" id="UP001465976">
    <property type="component" value="Unassembled WGS sequence"/>
</dbReference>